<name>A0A9Q3FWJ8_9BASI</name>
<dbReference type="AlphaFoldDB" id="A0A9Q3FWJ8"/>
<feature type="compositionally biased region" description="Polar residues" evidence="1">
    <location>
        <begin position="1"/>
        <end position="24"/>
    </location>
</feature>
<evidence type="ECO:0000313" key="2">
    <source>
        <dbReference type="EMBL" id="MBW0545977.1"/>
    </source>
</evidence>
<feature type="compositionally biased region" description="Polar residues" evidence="1">
    <location>
        <begin position="38"/>
        <end position="48"/>
    </location>
</feature>
<keyword evidence="3" id="KW-1185">Reference proteome</keyword>
<protein>
    <submittedName>
        <fullName evidence="2">Uncharacterized protein</fullName>
    </submittedName>
</protein>
<feature type="region of interest" description="Disordered" evidence="1">
    <location>
        <begin position="1"/>
        <end position="48"/>
    </location>
</feature>
<gene>
    <name evidence="2" type="ORF">O181_085692</name>
</gene>
<accession>A0A9Q3FWJ8</accession>
<comment type="caution">
    <text evidence="2">The sequence shown here is derived from an EMBL/GenBank/DDBJ whole genome shotgun (WGS) entry which is preliminary data.</text>
</comment>
<dbReference type="EMBL" id="AVOT02050932">
    <property type="protein sequence ID" value="MBW0545977.1"/>
    <property type="molecule type" value="Genomic_DNA"/>
</dbReference>
<organism evidence="2 3">
    <name type="scientific">Austropuccinia psidii MF-1</name>
    <dbReference type="NCBI Taxonomy" id="1389203"/>
    <lineage>
        <taxon>Eukaryota</taxon>
        <taxon>Fungi</taxon>
        <taxon>Dikarya</taxon>
        <taxon>Basidiomycota</taxon>
        <taxon>Pucciniomycotina</taxon>
        <taxon>Pucciniomycetes</taxon>
        <taxon>Pucciniales</taxon>
        <taxon>Sphaerophragmiaceae</taxon>
        <taxon>Austropuccinia</taxon>
    </lineage>
</organism>
<reference evidence="2" key="1">
    <citation type="submission" date="2021-03" db="EMBL/GenBank/DDBJ databases">
        <title>Draft genome sequence of rust myrtle Austropuccinia psidii MF-1, a brazilian biotype.</title>
        <authorList>
            <person name="Quecine M.C."/>
            <person name="Pachon D.M.R."/>
            <person name="Bonatelli M.L."/>
            <person name="Correr F.H."/>
            <person name="Franceschini L.M."/>
            <person name="Leite T.F."/>
            <person name="Margarido G.R.A."/>
            <person name="Almeida C.A."/>
            <person name="Ferrarezi J.A."/>
            <person name="Labate C.A."/>
        </authorList>
    </citation>
    <scope>NUCLEOTIDE SEQUENCE</scope>
    <source>
        <strain evidence="2">MF-1</strain>
    </source>
</reference>
<proteinExistence type="predicted"/>
<dbReference type="Proteomes" id="UP000765509">
    <property type="component" value="Unassembled WGS sequence"/>
</dbReference>
<evidence type="ECO:0000256" key="1">
    <source>
        <dbReference type="SAM" id="MobiDB-lite"/>
    </source>
</evidence>
<evidence type="ECO:0000313" key="3">
    <source>
        <dbReference type="Proteomes" id="UP000765509"/>
    </source>
</evidence>
<sequence>MEKIQPSTTQASAKNSPSSQQQQLQREKAATSPEEGQRQSTIHKTIQPVLQNPKDSVECHGKCILDIQNNDGIAEKRGSLTKISEMISDIVDNIPNLYIAINYMKSHICNKNASICNNHKTKNLSLRQINETLMCFETGLREIKTSNNENSFGNMLNEQSVIIKELTHKHYKFNTDGIIETRIKQTINIIEEDNKKVLDNIRNSFN</sequence>